<feature type="region of interest" description="Disordered" evidence="1">
    <location>
        <begin position="24"/>
        <end position="77"/>
    </location>
</feature>
<evidence type="ECO:0000256" key="1">
    <source>
        <dbReference type="SAM" id="MobiDB-lite"/>
    </source>
</evidence>
<protein>
    <submittedName>
        <fullName evidence="2">Uncharacterized protein</fullName>
    </submittedName>
</protein>
<reference evidence="2 3" key="1">
    <citation type="submission" date="2019-05" db="EMBL/GenBank/DDBJ databases">
        <title>Another draft genome of Portunus trituberculatus and its Hox gene families provides insights of decapod evolution.</title>
        <authorList>
            <person name="Jeong J.-H."/>
            <person name="Song I."/>
            <person name="Kim S."/>
            <person name="Choi T."/>
            <person name="Kim D."/>
            <person name="Ryu S."/>
            <person name="Kim W."/>
        </authorList>
    </citation>
    <scope>NUCLEOTIDE SEQUENCE [LARGE SCALE GENOMIC DNA]</scope>
    <source>
        <tissue evidence="2">Muscle</tissue>
    </source>
</reference>
<sequence length="106" mass="11762">MAQGDEGLAWLHQIAVLQHVTTPPESFKGKAFSTSEETQDRPDITRLPQFPPTPYGAVSSFQPRLTTQPRTPRNLEGATRLTFTARPGLIINNGRLHRPGQRQSGM</sequence>
<feature type="compositionally biased region" description="Polar residues" evidence="1">
    <location>
        <begin position="59"/>
        <end position="71"/>
    </location>
</feature>
<dbReference type="AlphaFoldDB" id="A0A5B7H131"/>
<name>A0A5B7H131_PORTR</name>
<dbReference type="EMBL" id="VSRR010020963">
    <property type="protein sequence ID" value="MPC63556.1"/>
    <property type="molecule type" value="Genomic_DNA"/>
</dbReference>
<gene>
    <name evidence="2" type="ORF">E2C01_057655</name>
</gene>
<proteinExistence type="predicted"/>
<evidence type="ECO:0000313" key="2">
    <source>
        <dbReference type="EMBL" id="MPC63556.1"/>
    </source>
</evidence>
<dbReference type="Proteomes" id="UP000324222">
    <property type="component" value="Unassembled WGS sequence"/>
</dbReference>
<comment type="caution">
    <text evidence="2">The sequence shown here is derived from an EMBL/GenBank/DDBJ whole genome shotgun (WGS) entry which is preliminary data.</text>
</comment>
<evidence type="ECO:0000313" key="3">
    <source>
        <dbReference type="Proteomes" id="UP000324222"/>
    </source>
</evidence>
<keyword evidence="3" id="KW-1185">Reference proteome</keyword>
<organism evidence="2 3">
    <name type="scientific">Portunus trituberculatus</name>
    <name type="common">Swimming crab</name>
    <name type="synonym">Neptunus trituberculatus</name>
    <dbReference type="NCBI Taxonomy" id="210409"/>
    <lineage>
        <taxon>Eukaryota</taxon>
        <taxon>Metazoa</taxon>
        <taxon>Ecdysozoa</taxon>
        <taxon>Arthropoda</taxon>
        <taxon>Crustacea</taxon>
        <taxon>Multicrustacea</taxon>
        <taxon>Malacostraca</taxon>
        <taxon>Eumalacostraca</taxon>
        <taxon>Eucarida</taxon>
        <taxon>Decapoda</taxon>
        <taxon>Pleocyemata</taxon>
        <taxon>Brachyura</taxon>
        <taxon>Eubrachyura</taxon>
        <taxon>Portunoidea</taxon>
        <taxon>Portunidae</taxon>
        <taxon>Portuninae</taxon>
        <taxon>Portunus</taxon>
    </lineage>
</organism>
<accession>A0A5B7H131</accession>